<dbReference type="Pfam" id="PF01809">
    <property type="entry name" value="YidD"/>
    <property type="match status" value="1"/>
</dbReference>
<proteinExistence type="inferred from homology"/>
<evidence type="ECO:0000256" key="1">
    <source>
        <dbReference type="HAMAP-Rule" id="MF_00386"/>
    </source>
</evidence>
<gene>
    <name evidence="2" type="primary">yidD</name>
    <name evidence="2" type="ORF">COW38_03930</name>
</gene>
<dbReference type="Proteomes" id="UP000230556">
    <property type="component" value="Unassembled WGS sequence"/>
</dbReference>
<comment type="caution">
    <text evidence="2">The sequence shown here is derived from an EMBL/GenBank/DDBJ whole genome shotgun (WGS) entry which is preliminary data.</text>
</comment>
<protein>
    <recommendedName>
        <fullName evidence="1">Putative membrane protein insertion efficiency factor</fullName>
    </recommendedName>
</protein>
<reference evidence="3" key="1">
    <citation type="submission" date="2017-09" db="EMBL/GenBank/DDBJ databases">
        <title>Depth-based differentiation of microbial function through sediment-hosted aquifers and enrichment of novel symbionts in the deep terrestrial subsurface.</title>
        <authorList>
            <person name="Probst A.J."/>
            <person name="Ladd B."/>
            <person name="Jarett J.K."/>
            <person name="Geller-Mcgrath D.E."/>
            <person name="Sieber C.M.K."/>
            <person name="Emerson J.B."/>
            <person name="Anantharaman K."/>
            <person name="Thomas B.C."/>
            <person name="Malmstrom R."/>
            <person name="Stieglmeier M."/>
            <person name="Klingl A."/>
            <person name="Woyke T."/>
            <person name="Ryan C.M."/>
            <person name="Banfield J.F."/>
        </authorList>
    </citation>
    <scope>NUCLEOTIDE SEQUENCE [LARGE SCALE GENOMIC DNA]</scope>
</reference>
<name>A0A2M7FLR3_9BACT</name>
<keyword evidence="1" id="KW-1003">Cell membrane</keyword>
<keyword evidence="1" id="KW-0472">Membrane</keyword>
<dbReference type="PANTHER" id="PTHR33383">
    <property type="entry name" value="MEMBRANE PROTEIN INSERTION EFFICIENCY FACTOR-RELATED"/>
    <property type="match status" value="1"/>
</dbReference>
<dbReference type="GO" id="GO:0005886">
    <property type="term" value="C:plasma membrane"/>
    <property type="evidence" value="ECO:0007669"/>
    <property type="project" value="UniProtKB-SubCell"/>
</dbReference>
<dbReference type="EMBL" id="PFFO01000170">
    <property type="protein sequence ID" value="PIW06939.1"/>
    <property type="molecule type" value="Genomic_DNA"/>
</dbReference>
<sequence length="75" mass="8335">MNLHKLLAISKAIAHNLGLSSGKCRYSPTCSLYAKQVFHKHGLLMGAWLSAQRLLKCHPWSRGGYDPVPPLTINH</sequence>
<organism evidence="2 3">
    <name type="scientific">Candidatus Collierbacteria bacterium CG17_big_fil_post_rev_8_21_14_2_50_45_7</name>
    <dbReference type="NCBI Taxonomy" id="1974536"/>
    <lineage>
        <taxon>Bacteria</taxon>
        <taxon>Candidatus Collieribacteriota</taxon>
    </lineage>
</organism>
<dbReference type="AlphaFoldDB" id="A0A2M7FLR3"/>
<accession>A0A2M7FLR3</accession>
<dbReference type="SMART" id="SM01234">
    <property type="entry name" value="Haemolytic"/>
    <property type="match status" value="1"/>
</dbReference>
<dbReference type="InterPro" id="IPR002696">
    <property type="entry name" value="Membr_insert_effic_factor_YidD"/>
</dbReference>
<dbReference type="NCBIfam" id="TIGR00278">
    <property type="entry name" value="membrane protein insertion efficiency factor YidD"/>
    <property type="match status" value="1"/>
</dbReference>
<evidence type="ECO:0000313" key="3">
    <source>
        <dbReference type="Proteomes" id="UP000230556"/>
    </source>
</evidence>
<comment type="function">
    <text evidence="1">Could be involved in insertion of integral membrane proteins into the membrane.</text>
</comment>
<dbReference type="PANTHER" id="PTHR33383:SF1">
    <property type="entry name" value="MEMBRANE PROTEIN INSERTION EFFICIENCY FACTOR-RELATED"/>
    <property type="match status" value="1"/>
</dbReference>
<evidence type="ECO:0000313" key="2">
    <source>
        <dbReference type="EMBL" id="PIW06939.1"/>
    </source>
</evidence>
<dbReference type="HAMAP" id="MF_00386">
    <property type="entry name" value="UPF0161_YidD"/>
    <property type="match status" value="1"/>
</dbReference>
<comment type="subcellular location">
    <subcellularLocation>
        <location evidence="1">Cell membrane</location>
        <topology evidence="1">Peripheral membrane protein</topology>
        <orientation evidence="1">Cytoplasmic side</orientation>
    </subcellularLocation>
</comment>
<comment type="similarity">
    <text evidence="1">Belongs to the UPF0161 family.</text>
</comment>